<comment type="caution">
    <text evidence="6">The sequence shown here is derived from an EMBL/GenBank/DDBJ whole genome shotgun (WGS) entry which is preliminary data.</text>
</comment>
<keyword evidence="2" id="KW-0645">Protease</keyword>
<name>A0A2G2XMG8_CAPBA</name>
<dbReference type="PANTHER" id="PTHR31470:SF40">
    <property type="entry name" value="UBIQUITIN-LIKE PROTEASE FAMILY PROFILE DOMAIN-CONTAINING PROTEIN"/>
    <property type="match status" value="1"/>
</dbReference>
<dbReference type="InterPro" id="IPR038765">
    <property type="entry name" value="Papain-like_cys_pep_sf"/>
</dbReference>
<dbReference type="Gene3D" id="3.40.395.10">
    <property type="entry name" value="Adenoviral Proteinase, Chain A"/>
    <property type="match status" value="1"/>
</dbReference>
<feature type="compositionally biased region" description="Basic and acidic residues" evidence="4">
    <location>
        <begin position="1"/>
        <end position="13"/>
    </location>
</feature>
<feature type="domain" description="Ubiquitin-like protease family profile" evidence="5">
    <location>
        <begin position="1"/>
        <end position="188"/>
    </location>
</feature>
<evidence type="ECO:0000259" key="5">
    <source>
        <dbReference type="PROSITE" id="PS50600"/>
    </source>
</evidence>
<dbReference type="Pfam" id="PF02902">
    <property type="entry name" value="Peptidase_C48"/>
    <property type="match status" value="1"/>
</dbReference>
<dbReference type="PANTHER" id="PTHR31470">
    <property type="entry name" value="CYSTEINE PROTEINASES SUPERFAMILY PROTEIN-RELATED-RELATED"/>
    <property type="match status" value="1"/>
</dbReference>
<evidence type="ECO:0000256" key="2">
    <source>
        <dbReference type="ARBA" id="ARBA00022670"/>
    </source>
</evidence>
<organism evidence="6 7">
    <name type="scientific">Capsicum baccatum</name>
    <name type="common">Peruvian pepper</name>
    <dbReference type="NCBI Taxonomy" id="33114"/>
    <lineage>
        <taxon>Eukaryota</taxon>
        <taxon>Viridiplantae</taxon>
        <taxon>Streptophyta</taxon>
        <taxon>Embryophyta</taxon>
        <taxon>Tracheophyta</taxon>
        <taxon>Spermatophyta</taxon>
        <taxon>Magnoliopsida</taxon>
        <taxon>eudicotyledons</taxon>
        <taxon>Gunneridae</taxon>
        <taxon>Pentapetalae</taxon>
        <taxon>asterids</taxon>
        <taxon>lamiids</taxon>
        <taxon>Solanales</taxon>
        <taxon>Solanaceae</taxon>
        <taxon>Solanoideae</taxon>
        <taxon>Capsiceae</taxon>
        <taxon>Capsicum</taxon>
    </lineage>
</organism>
<dbReference type="OrthoDB" id="1291327at2759"/>
<dbReference type="GO" id="GO:0006508">
    <property type="term" value="P:proteolysis"/>
    <property type="evidence" value="ECO:0007669"/>
    <property type="project" value="UniProtKB-KW"/>
</dbReference>
<reference evidence="7" key="2">
    <citation type="journal article" date="2017" name="J. Anim. Genet.">
        <title>Multiple reference genome sequences of hot pepper reveal the massive evolution of plant disease resistance genes by retroduplication.</title>
        <authorList>
            <person name="Kim S."/>
            <person name="Park J."/>
            <person name="Yeom S.-I."/>
            <person name="Kim Y.-M."/>
            <person name="Seo E."/>
            <person name="Kim K.-T."/>
            <person name="Kim M.-S."/>
            <person name="Lee J.M."/>
            <person name="Cheong K."/>
            <person name="Shin H.-S."/>
            <person name="Kim S.-B."/>
            <person name="Han K."/>
            <person name="Lee J."/>
            <person name="Park M."/>
            <person name="Lee H.-A."/>
            <person name="Lee H.-Y."/>
            <person name="Lee Y."/>
            <person name="Oh S."/>
            <person name="Lee J.H."/>
            <person name="Choi E."/>
            <person name="Choi E."/>
            <person name="Lee S.E."/>
            <person name="Jeon J."/>
            <person name="Kim H."/>
            <person name="Choi G."/>
            <person name="Song H."/>
            <person name="Lee J."/>
            <person name="Lee S.-C."/>
            <person name="Kwon J.-K."/>
            <person name="Lee H.-Y."/>
            <person name="Koo N."/>
            <person name="Hong Y."/>
            <person name="Kim R.W."/>
            <person name="Kang W.-H."/>
            <person name="Huh J.H."/>
            <person name="Kang B.-C."/>
            <person name="Yang T.-J."/>
            <person name="Lee Y.-H."/>
            <person name="Bennetzen J.L."/>
            <person name="Choi D."/>
        </authorList>
    </citation>
    <scope>NUCLEOTIDE SEQUENCE [LARGE SCALE GENOMIC DNA]</scope>
    <source>
        <strain evidence="7">cv. PBC81</strain>
    </source>
</reference>
<protein>
    <recommendedName>
        <fullName evidence="5">Ubiquitin-like protease family profile domain-containing protein</fullName>
    </recommendedName>
</protein>
<dbReference type="AlphaFoldDB" id="A0A2G2XMG8"/>
<feature type="region of interest" description="Disordered" evidence="4">
    <location>
        <begin position="1"/>
        <end position="23"/>
    </location>
</feature>
<keyword evidence="7" id="KW-1185">Reference proteome</keyword>
<proteinExistence type="inferred from homology"/>
<dbReference type="SUPFAM" id="SSF54001">
    <property type="entry name" value="Cysteine proteinases"/>
    <property type="match status" value="1"/>
</dbReference>
<dbReference type="PROSITE" id="PS50600">
    <property type="entry name" value="ULP_PROTEASE"/>
    <property type="match status" value="1"/>
</dbReference>
<accession>A0A2G2XMG8</accession>
<evidence type="ECO:0000313" key="6">
    <source>
        <dbReference type="EMBL" id="PHT58685.1"/>
    </source>
</evidence>
<dbReference type="InterPro" id="IPR003653">
    <property type="entry name" value="Peptidase_C48_C"/>
</dbReference>
<evidence type="ECO:0000313" key="7">
    <source>
        <dbReference type="Proteomes" id="UP000224567"/>
    </source>
</evidence>
<evidence type="ECO:0000256" key="4">
    <source>
        <dbReference type="SAM" id="MobiDB-lite"/>
    </source>
</evidence>
<reference evidence="6 7" key="1">
    <citation type="journal article" date="2017" name="Genome Biol.">
        <title>New reference genome sequences of hot pepper reveal the massive evolution of plant disease-resistance genes by retroduplication.</title>
        <authorList>
            <person name="Kim S."/>
            <person name="Park J."/>
            <person name="Yeom S.I."/>
            <person name="Kim Y.M."/>
            <person name="Seo E."/>
            <person name="Kim K.T."/>
            <person name="Kim M.S."/>
            <person name="Lee J.M."/>
            <person name="Cheong K."/>
            <person name="Shin H.S."/>
            <person name="Kim S.B."/>
            <person name="Han K."/>
            <person name="Lee J."/>
            <person name="Park M."/>
            <person name="Lee H.A."/>
            <person name="Lee H.Y."/>
            <person name="Lee Y."/>
            <person name="Oh S."/>
            <person name="Lee J.H."/>
            <person name="Choi E."/>
            <person name="Choi E."/>
            <person name="Lee S.E."/>
            <person name="Jeon J."/>
            <person name="Kim H."/>
            <person name="Choi G."/>
            <person name="Song H."/>
            <person name="Lee J."/>
            <person name="Lee S.C."/>
            <person name="Kwon J.K."/>
            <person name="Lee H.Y."/>
            <person name="Koo N."/>
            <person name="Hong Y."/>
            <person name="Kim R.W."/>
            <person name="Kang W.H."/>
            <person name="Huh J.H."/>
            <person name="Kang B.C."/>
            <person name="Yang T.J."/>
            <person name="Lee Y.H."/>
            <person name="Bennetzen J.L."/>
            <person name="Choi D."/>
        </authorList>
    </citation>
    <scope>NUCLEOTIDE SEQUENCE [LARGE SCALE GENOMIC DNA]</scope>
    <source>
        <strain evidence="7">cv. PBC81</strain>
    </source>
</reference>
<dbReference type="EMBL" id="MLFT02000001">
    <property type="protein sequence ID" value="PHT58685.1"/>
    <property type="molecule type" value="Genomic_DNA"/>
</dbReference>
<keyword evidence="3" id="KW-0378">Hydrolase</keyword>
<comment type="similarity">
    <text evidence="1">Belongs to the peptidase C48 family.</text>
</comment>
<dbReference type="Proteomes" id="UP000224567">
    <property type="component" value="Unassembled WGS sequence"/>
</dbReference>
<gene>
    <name evidence="6" type="ORF">CQW23_01048</name>
</gene>
<evidence type="ECO:0000256" key="1">
    <source>
        <dbReference type="ARBA" id="ARBA00005234"/>
    </source>
</evidence>
<evidence type="ECO:0000256" key="3">
    <source>
        <dbReference type="ARBA" id="ARBA00022801"/>
    </source>
</evidence>
<dbReference type="GO" id="GO:0008234">
    <property type="term" value="F:cysteine-type peptidase activity"/>
    <property type="evidence" value="ECO:0007669"/>
    <property type="project" value="InterPro"/>
</dbReference>
<sequence length="212" mass="24605">MYKKEQCADRETEQQNVDDCGLEKSGQHFSPDVVHNSDKMFDSTKIVLNLMELYESRTLSELTESYSPVPWQTVDNIFIPVNIRDKHHWVLTVLSFSERCIFLYDLYESSSHCAIVLAEIEKLDEIILLCLQACTFYEKKGIDLHNHPRYTDKDLADLFDVLFEEDLTQQSSGSLDCGLSMVTYTEYLCYGKRVPSIEFNPNTLRTRYATLL</sequence>